<organism evidence="1 2">
    <name type="scientific">Haloarcula salinisoli</name>
    <dbReference type="NCBI Taxonomy" id="2487746"/>
    <lineage>
        <taxon>Archaea</taxon>
        <taxon>Methanobacteriati</taxon>
        <taxon>Methanobacteriota</taxon>
        <taxon>Stenosarchaea group</taxon>
        <taxon>Halobacteria</taxon>
        <taxon>Halobacteriales</taxon>
        <taxon>Haloarculaceae</taxon>
        <taxon>Haloarcula</taxon>
    </lineage>
</organism>
<dbReference type="Gene3D" id="1.25.10.10">
    <property type="entry name" value="Leucine-rich Repeat Variant"/>
    <property type="match status" value="4"/>
</dbReference>
<dbReference type="InterPro" id="IPR016024">
    <property type="entry name" value="ARM-type_fold"/>
</dbReference>
<evidence type="ECO:0000313" key="2">
    <source>
        <dbReference type="Proteomes" id="UP000783863"/>
    </source>
</evidence>
<reference evidence="1" key="1">
    <citation type="submission" date="2021-06" db="EMBL/GenBank/DDBJ databases">
        <title>Halomicroarcula sp. F24A a new haloarchaeum isolated from saline soil.</title>
        <authorList>
            <person name="Duran-Viseras A."/>
            <person name="Sanchez-Porro C."/>
            <person name="Ventosa A."/>
        </authorList>
    </citation>
    <scope>NUCLEOTIDE SEQUENCE</scope>
    <source>
        <strain evidence="1">F24A</strain>
    </source>
</reference>
<dbReference type="PANTHER" id="PTHR12697">
    <property type="entry name" value="PBS LYASE HEAT-LIKE PROTEIN"/>
    <property type="match status" value="1"/>
</dbReference>
<evidence type="ECO:0000313" key="1">
    <source>
        <dbReference type="EMBL" id="MBX0305758.1"/>
    </source>
</evidence>
<dbReference type="SUPFAM" id="SSF48371">
    <property type="entry name" value="ARM repeat"/>
    <property type="match status" value="2"/>
</dbReference>
<dbReference type="EMBL" id="RKLQ01000005">
    <property type="protein sequence ID" value="MBX0305758.1"/>
    <property type="molecule type" value="Genomic_DNA"/>
</dbReference>
<comment type="caution">
    <text evidence="1">The sequence shown here is derived from an EMBL/GenBank/DDBJ whole genome shotgun (WGS) entry which is preliminary data.</text>
</comment>
<accession>A0A8J8CCZ0</accession>
<sequence>MRVSREVWDDQQPPAVFETADTDAERRRILKAVREDNRVEAFPLVAQIAAGDGGYEGRIRRAAMSAVSTIGEPDAIYAVALGVAADESAEYWTRMMAVEALSDLEESVYDERLPETLIEALTDGESTPENESKRRQFWIVAFKLLATCDPDLARRTALTVLSESRQLDERKRAIARALSGAESAIVDEQILQVLERIATDTDGDGELQEAAVDALVAHWPDRAGELARRLLTDGVTIRSSGVQKSLVSTLDGSDEGDRTVLRTVLDEQWRSTGVRIRAAKELATSGTAADLRAVCDAFGFPTNREEELGYSSVSFSRVADTLLSFDHEAVRPVFEAVAGDTSARNRDRLAAIKGLGTLGDTRSVPVLVSLLDSEQEERRRRLSTWHRIVSALSAIGSDEALDALIQGDGADLSGMAARVADGSADAWRRRNAAEALGEAGDERSVPVLQSVLLSEDLLAVKHGQSKIARALAEIGTELAYQALVAAIEADTNIRTTYAAAKQLAWDQPTCLEIQTRIDALDRALQELSETPQTRWGPRFRTRQLYESLGELRADADLEAAVEAAGSYDGKYYPRALVEPALAAGRLDYLQELVASVGLPWTVASPLIEGLVEQHESLGLSEVGDFLLWLLDPETGSYPNGRHLSPLETEAGEKVIGYLRTERPADYRQVVLSLVQEHQTGLRLLDDLDDGEDRLQACLVAFERLGQYSRKRRRRLLNEIASMDPVAADDAAVAALTERVDWLSIGRLLDRGDERVVDLLCEYLEVTTRPQSVGSLAAALRDSPADSDIVFEAIREKYRDPSFYHRLRIEHEGYNTAIRYEEEPGRLLGHLHEIDRERAIETFRADLAANEITALRQDLLSALGAYLSEDEYQEVCQSLLDDSDPAVRLDAALALTRRGEVPAVSTLQELVLSSGLDLSDRKSAVAAIGNADKEVAVNHLIEIIEADHDYDVRGEADSVRAAAVTALAQQETVEAMRYLQNRSTNDGAIWRASSATLQAE</sequence>
<dbReference type="InterPro" id="IPR004155">
    <property type="entry name" value="PBS_lyase_HEAT"/>
</dbReference>
<dbReference type="Pfam" id="PF13646">
    <property type="entry name" value="HEAT_2"/>
    <property type="match status" value="2"/>
</dbReference>
<name>A0A8J8CCZ0_9EURY</name>
<dbReference type="PANTHER" id="PTHR12697:SF5">
    <property type="entry name" value="DEOXYHYPUSINE HYDROXYLASE"/>
    <property type="match status" value="1"/>
</dbReference>
<dbReference type="GO" id="GO:0016491">
    <property type="term" value="F:oxidoreductase activity"/>
    <property type="evidence" value="ECO:0007669"/>
    <property type="project" value="TreeGrafter"/>
</dbReference>
<dbReference type="AlphaFoldDB" id="A0A8J8CCZ0"/>
<dbReference type="InterPro" id="IPR011989">
    <property type="entry name" value="ARM-like"/>
</dbReference>
<dbReference type="RefSeq" id="WP_220589951.1">
    <property type="nucleotide sequence ID" value="NZ_RKLQ01000005.1"/>
</dbReference>
<gene>
    <name evidence="1" type="ORF">EGD98_19125</name>
</gene>
<proteinExistence type="predicted"/>
<dbReference type="Pfam" id="PF03130">
    <property type="entry name" value="HEAT_PBS"/>
    <property type="match status" value="1"/>
</dbReference>
<keyword evidence="2" id="KW-1185">Reference proteome</keyword>
<dbReference type="SMART" id="SM00567">
    <property type="entry name" value="EZ_HEAT"/>
    <property type="match status" value="9"/>
</dbReference>
<protein>
    <submittedName>
        <fullName evidence="1">HEAT repeat domain-containing protein</fullName>
    </submittedName>
</protein>
<dbReference type="Proteomes" id="UP000783863">
    <property type="component" value="Unassembled WGS sequence"/>
</dbReference>